<dbReference type="GO" id="GO:0003677">
    <property type="term" value="F:DNA binding"/>
    <property type="evidence" value="ECO:0007669"/>
    <property type="project" value="InterPro"/>
</dbReference>
<protein>
    <submittedName>
        <fullName evidence="3">IS110 family transposase</fullName>
    </submittedName>
</protein>
<dbReference type="GO" id="GO:0004803">
    <property type="term" value="F:transposase activity"/>
    <property type="evidence" value="ECO:0007669"/>
    <property type="project" value="InterPro"/>
</dbReference>
<reference evidence="3 4" key="1">
    <citation type="submission" date="2020-12" db="EMBL/GenBank/DDBJ databases">
        <title>A novel species.</title>
        <authorList>
            <person name="Li K."/>
        </authorList>
    </citation>
    <scope>NUCLEOTIDE SEQUENCE [LARGE SCALE GENOMIC DNA]</scope>
    <source>
        <strain evidence="3 4">ZYC-3</strain>
    </source>
</reference>
<dbReference type="EMBL" id="CP066831">
    <property type="protein sequence ID" value="QQM38297.1"/>
    <property type="molecule type" value="Genomic_DNA"/>
</dbReference>
<dbReference type="Pfam" id="PF01548">
    <property type="entry name" value="DEDD_Tnp_IS110"/>
    <property type="match status" value="1"/>
</dbReference>
<feature type="domain" description="Transposase IS110-like N-terminal" evidence="1">
    <location>
        <begin position="6"/>
        <end position="160"/>
    </location>
</feature>
<dbReference type="InterPro" id="IPR047650">
    <property type="entry name" value="Transpos_IS110"/>
</dbReference>
<evidence type="ECO:0000259" key="1">
    <source>
        <dbReference type="Pfam" id="PF01548"/>
    </source>
</evidence>
<dbReference type="KEGG" id="slf:JEQ17_01575"/>
<gene>
    <name evidence="3" type="ORF">JEQ17_01575</name>
</gene>
<dbReference type="Proteomes" id="UP000595636">
    <property type="component" value="Chromosome"/>
</dbReference>
<evidence type="ECO:0000313" key="3">
    <source>
        <dbReference type="EMBL" id="QQM38297.1"/>
    </source>
</evidence>
<accession>A0A7T7KTM1</accession>
<dbReference type="Pfam" id="PF02371">
    <property type="entry name" value="Transposase_20"/>
    <property type="match status" value="1"/>
</dbReference>
<evidence type="ECO:0000259" key="2">
    <source>
        <dbReference type="Pfam" id="PF02371"/>
    </source>
</evidence>
<dbReference type="InterPro" id="IPR002525">
    <property type="entry name" value="Transp_IS110-like_N"/>
</dbReference>
<dbReference type="NCBIfam" id="NF033542">
    <property type="entry name" value="transpos_IS110"/>
    <property type="match status" value="1"/>
</dbReference>
<dbReference type="PANTHER" id="PTHR33055">
    <property type="entry name" value="TRANSPOSASE FOR INSERTION SEQUENCE ELEMENT IS1111A"/>
    <property type="match status" value="1"/>
</dbReference>
<sequence length="395" mass="43162">MPRIWAGVDIGKEHHHCVVVDERGERLLSRRVFNDEQALLELITDVLTLSEDALWAVDINHGGAALLIGLLLNHRQPMVYITGLAVHQASTAYRGQGKTDEKDAFVIADQARMRQDLGLLRPGDKIAVDLRTLTARRLDLVNDRTRQTNRLRAQLLEFFPALERALNLSKKGPVVLLTGYQAPAAIRRSGAGRLGTWLKNRKVKNAAVLAETAVEAAKSQHTALPGETLAGAMVARIAKGVLALNEEIAELDALIEARFNEHRHATVIRSLPGMGSLLGAEFIAATGGDMEAFGTADRLASFAGLSPVPRDSGRVSGNMRRPRRYHRGLLRALYLSAMASLRACSASQAYYGRKRNEGKGHKQALLALARRRANVLWAMLRGTCYEVLPTVTAAA</sequence>
<proteinExistence type="predicted"/>
<organism evidence="3 4">
    <name type="scientific">Streptomyces liliifuscus</name>
    <dbReference type="NCBI Taxonomy" id="2797636"/>
    <lineage>
        <taxon>Bacteria</taxon>
        <taxon>Bacillati</taxon>
        <taxon>Actinomycetota</taxon>
        <taxon>Actinomycetes</taxon>
        <taxon>Kitasatosporales</taxon>
        <taxon>Streptomycetaceae</taxon>
        <taxon>Streptomyces</taxon>
    </lineage>
</organism>
<dbReference type="PANTHER" id="PTHR33055:SF3">
    <property type="entry name" value="PUTATIVE TRANSPOSASE FOR IS117-RELATED"/>
    <property type="match status" value="1"/>
</dbReference>
<feature type="domain" description="Transposase IS116/IS110/IS902 C-terminal" evidence="2">
    <location>
        <begin position="266"/>
        <end position="351"/>
    </location>
</feature>
<name>A0A7T7KTM1_9ACTN</name>
<dbReference type="AlphaFoldDB" id="A0A7T7KTM1"/>
<dbReference type="RefSeq" id="WP_200393466.1">
    <property type="nucleotide sequence ID" value="NZ_CP066831.1"/>
</dbReference>
<dbReference type="InterPro" id="IPR003346">
    <property type="entry name" value="Transposase_20"/>
</dbReference>
<keyword evidence="4" id="KW-1185">Reference proteome</keyword>
<evidence type="ECO:0000313" key="4">
    <source>
        <dbReference type="Proteomes" id="UP000595636"/>
    </source>
</evidence>
<dbReference type="GO" id="GO:0006313">
    <property type="term" value="P:DNA transposition"/>
    <property type="evidence" value="ECO:0007669"/>
    <property type="project" value="InterPro"/>
</dbReference>